<protein>
    <submittedName>
        <fullName evidence="8">Endonuclease</fullName>
    </submittedName>
</protein>
<gene>
    <name evidence="8" type="ORF">AAEO58_07070</name>
</gene>
<feature type="compositionally biased region" description="Basic and acidic residues" evidence="5">
    <location>
        <begin position="144"/>
        <end position="162"/>
    </location>
</feature>
<name>A0ABU9I5Y7_9FLAO</name>
<feature type="compositionally biased region" description="Low complexity" evidence="5">
    <location>
        <begin position="129"/>
        <end position="140"/>
    </location>
</feature>
<keyword evidence="9" id="KW-1185">Reference proteome</keyword>
<evidence type="ECO:0000313" key="9">
    <source>
        <dbReference type="Proteomes" id="UP001393056"/>
    </source>
</evidence>
<keyword evidence="3 6" id="KW-0732">Signal</keyword>
<evidence type="ECO:0000256" key="1">
    <source>
        <dbReference type="ARBA" id="ARBA00006429"/>
    </source>
</evidence>
<dbReference type="InterPro" id="IPR007346">
    <property type="entry name" value="Endonuclease-I"/>
</dbReference>
<dbReference type="PANTHER" id="PTHR33607">
    <property type="entry name" value="ENDONUCLEASE-1"/>
    <property type="match status" value="1"/>
</dbReference>
<organism evidence="8 9">
    <name type="scientific">Flavobacterium helocola</name>
    <dbReference type="NCBI Taxonomy" id="3139139"/>
    <lineage>
        <taxon>Bacteria</taxon>
        <taxon>Pseudomonadati</taxon>
        <taxon>Bacteroidota</taxon>
        <taxon>Flavobacteriia</taxon>
        <taxon>Flavobacteriales</taxon>
        <taxon>Flavobacteriaceae</taxon>
        <taxon>Flavobacterium</taxon>
    </lineage>
</organism>
<evidence type="ECO:0000259" key="7">
    <source>
        <dbReference type="Pfam" id="PF18962"/>
    </source>
</evidence>
<evidence type="ECO:0000313" key="8">
    <source>
        <dbReference type="EMBL" id="MEL1247802.1"/>
    </source>
</evidence>
<feature type="region of interest" description="Disordered" evidence="5">
    <location>
        <begin position="94"/>
        <end position="113"/>
    </location>
</feature>
<dbReference type="InterPro" id="IPR026444">
    <property type="entry name" value="Secre_tail"/>
</dbReference>
<dbReference type="Proteomes" id="UP001393056">
    <property type="component" value="Unassembled WGS sequence"/>
</dbReference>
<reference evidence="8 9" key="1">
    <citation type="submission" date="2024-04" db="EMBL/GenBank/DDBJ databases">
        <title>Flavobacterium sp. DGU41 16S ribosomal RNA gene Genome sequencing and assembly.</title>
        <authorList>
            <person name="Park S."/>
        </authorList>
    </citation>
    <scope>NUCLEOTIDE SEQUENCE [LARGE SCALE GENOMIC DNA]</scope>
    <source>
        <strain evidence="8 9">DGU41</strain>
    </source>
</reference>
<comment type="similarity">
    <text evidence="1">Belongs to the EndA/NucM nuclease family.</text>
</comment>
<dbReference type="InterPro" id="IPR044925">
    <property type="entry name" value="His-Me_finger_sf"/>
</dbReference>
<dbReference type="GO" id="GO:0004519">
    <property type="term" value="F:endonuclease activity"/>
    <property type="evidence" value="ECO:0007669"/>
    <property type="project" value="UniProtKB-KW"/>
</dbReference>
<keyword evidence="8" id="KW-0255">Endonuclease</keyword>
<keyword evidence="2" id="KW-0540">Nuclease</keyword>
<accession>A0ABU9I5Y7</accession>
<evidence type="ECO:0000256" key="2">
    <source>
        <dbReference type="ARBA" id="ARBA00022722"/>
    </source>
</evidence>
<dbReference type="NCBIfam" id="TIGR04183">
    <property type="entry name" value="Por_Secre_tail"/>
    <property type="match status" value="1"/>
</dbReference>
<dbReference type="SUPFAM" id="SSF54060">
    <property type="entry name" value="His-Me finger endonucleases"/>
    <property type="match status" value="1"/>
</dbReference>
<feature type="chain" id="PRO_5045767756" evidence="6">
    <location>
        <begin position="19"/>
        <end position="369"/>
    </location>
</feature>
<dbReference type="PANTHER" id="PTHR33607:SF2">
    <property type="entry name" value="ENDONUCLEASE-1"/>
    <property type="match status" value="1"/>
</dbReference>
<evidence type="ECO:0000256" key="3">
    <source>
        <dbReference type="ARBA" id="ARBA00022729"/>
    </source>
</evidence>
<dbReference type="Pfam" id="PF18962">
    <property type="entry name" value="Por_Secre_tail"/>
    <property type="match status" value="1"/>
</dbReference>
<proteinExistence type="inferred from homology"/>
<feature type="signal peptide" evidence="6">
    <location>
        <begin position="1"/>
        <end position="18"/>
    </location>
</feature>
<dbReference type="RefSeq" id="WP_341682808.1">
    <property type="nucleotide sequence ID" value="NZ_JBBYHT010000002.1"/>
</dbReference>
<dbReference type="EMBL" id="JBBYHT010000002">
    <property type="protein sequence ID" value="MEL1247802.1"/>
    <property type="molecule type" value="Genomic_DNA"/>
</dbReference>
<feature type="region of interest" description="Disordered" evidence="5">
    <location>
        <begin position="129"/>
        <end position="162"/>
    </location>
</feature>
<comment type="caution">
    <text evidence="8">The sequence shown here is derived from an EMBL/GenBank/DDBJ whole genome shotgun (WGS) entry which is preliminary data.</text>
</comment>
<dbReference type="Pfam" id="PF04231">
    <property type="entry name" value="Endonuclease_1"/>
    <property type="match status" value="1"/>
</dbReference>
<evidence type="ECO:0000256" key="6">
    <source>
        <dbReference type="SAM" id="SignalP"/>
    </source>
</evidence>
<sequence>MKKNFTLLFLAFATLVFAQAGAPATPYYNGFNWTLTGMSLKSALETKIQTTHTTILTYAQAELAIETVDLDPSDLTNTNLLLLYGFSNNLCPASSTDDKDHRRRDKSLEDAGTADPCLWNKEHTYPRALGVPPLGTTGPGADVHNLRASDKKRNADRDNDRFFDGSGNSFESGILWYPGDEWKGDVARMMMYMYLRYGSQCLPTGVAQTGIATATNDSNMVQLFLEWNAEDPVSQYEDNRNTYLGNTSNAYAQGNRNPFIDNPYLATLIWGGPVAENRWPTVILSTEDFVSLENAFIYPNPAVNNEVTISSETELKSIVLYNINGQIIQEIKNPTRVDNSYKVNNLSSGFYLVQMASENAVATKKVIVN</sequence>
<evidence type="ECO:0000256" key="4">
    <source>
        <dbReference type="ARBA" id="ARBA00022801"/>
    </source>
</evidence>
<evidence type="ECO:0000256" key="5">
    <source>
        <dbReference type="SAM" id="MobiDB-lite"/>
    </source>
</evidence>
<feature type="domain" description="Secretion system C-terminal sorting" evidence="7">
    <location>
        <begin position="297"/>
        <end position="368"/>
    </location>
</feature>
<keyword evidence="4" id="KW-0378">Hydrolase</keyword>